<proteinExistence type="predicted"/>
<reference evidence="2 3" key="1">
    <citation type="submission" date="2023-11" db="EMBL/GenBank/DDBJ databases">
        <title>Halocaridina rubra genome assembly.</title>
        <authorList>
            <person name="Smith C."/>
        </authorList>
    </citation>
    <scope>NUCLEOTIDE SEQUENCE [LARGE SCALE GENOMIC DNA]</scope>
    <source>
        <strain evidence="2">EP-1</strain>
        <tissue evidence="2">Whole</tissue>
    </source>
</reference>
<organism evidence="2 3">
    <name type="scientific">Halocaridina rubra</name>
    <name type="common">Hawaiian red shrimp</name>
    <dbReference type="NCBI Taxonomy" id="373956"/>
    <lineage>
        <taxon>Eukaryota</taxon>
        <taxon>Metazoa</taxon>
        <taxon>Ecdysozoa</taxon>
        <taxon>Arthropoda</taxon>
        <taxon>Crustacea</taxon>
        <taxon>Multicrustacea</taxon>
        <taxon>Malacostraca</taxon>
        <taxon>Eumalacostraca</taxon>
        <taxon>Eucarida</taxon>
        <taxon>Decapoda</taxon>
        <taxon>Pleocyemata</taxon>
        <taxon>Caridea</taxon>
        <taxon>Atyoidea</taxon>
        <taxon>Atyidae</taxon>
        <taxon>Halocaridina</taxon>
    </lineage>
</organism>
<feature type="compositionally biased region" description="Basic and acidic residues" evidence="1">
    <location>
        <begin position="284"/>
        <end position="319"/>
    </location>
</feature>
<name>A0AAN8WYZ0_HALRR</name>
<dbReference type="Proteomes" id="UP001381693">
    <property type="component" value="Unassembled WGS sequence"/>
</dbReference>
<feature type="compositionally biased region" description="Acidic residues" evidence="1">
    <location>
        <begin position="320"/>
        <end position="329"/>
    </location>
</feature>
<feature type="compositionally biased region" description="Basic residues" evidence="1">
    <location>
        <begin position="334"/>
        <end position="345"/>
    </location>
</feature>
<sequence length="416" mass="47944">MSMECRRWKRRQATQFHANEKFVEPYIRIGVKGGQRKMEALKEGVAKWTFPARESATFIYHSASSWQPQTATSSWPLHYVQQPIPDMEGVVSQELQRRIEAILSYPLGGLPGVEDCPEESPSQPKDYPPENHNEDYNIPVGGLLQDYLDHLYPEEEDEAENDLMFQRSVSDESDADLLFDPEKEIYTTPYLIFLQQMRSKRRGQFHLLEEDEKIESNDPHNNTESHGRDASTSSHGSRDGARGRNENRSSLPTTARTTTNSKELQTPQSGKTEVQEESPMKTSVQDRRYSKVKSDKTDKDRHPSSLGQDDQKSKGKQSEEGESGELETTEEPKKRKRRKRRKSKKEQHGAMIDEETEEEARETKMEEFKQSVALNLYRNFAKEVYIKKYPHFKLFGSFENAEKSVDTDVVKSVIGN</sequence>
<keyword evidence="3" id="KW-1185">Reference proteome</keyword>
<protein>
    <submittedName>
        <fullName evidence="2">Uncharacterized protein</fullName>
    </submittedName>
</protein>
<feature type="region of interest" description="Disordered" evidence="1">
    <location>
        <begin position="212"/>
        <end position="360"/>
    </location>
</feature>
<gene>
    <name evidence="2" type="ORF">SK128_010530</name>
</gene>
<evidence type="ECO:0000313" key="2">
    <source>
        <dbReference type="EMBL" id="KAK7073517.1"/>
    </source>
</evidence>
<feature type="compositionally biased region" description="Basic and acidic residues" evidence="1">
    <location>
        <begin position="236"/>
        <end position="247"/>
    </location>
</feature>
<feature type="compositionally biased region" description="Basic and acidic residues" evidence="1">
    <location>
        <begin position="214"/>
        <end position="229"/>
    </location>
</feature>
<dbReference type="EMBL" id="JAXCGZ010012579">
    <property type="protein sequence ID" value="KAK7073517.1"/>
    <property type="molecule type" value="Genomic_DNA"/>
</dbReference>
<comment type="caution">
    <text evidence="2">The sequence shown here is derived from an EMBL/GenBank/DDBJ whole genome shotgun (WGS) entry which is preliminary data.</text>
</comment>
<feature type="compositionally biased region" description="Polar residues" evidence="1">
    <location>
        <begin position="248"/>
        <end position="272"/>
    </location>
</feature>
<accession>A0AAN8WYZ0</accession>
<feature type="region of interest" description="Disordered" evidence="1">
    <location>
        <begin position="110"/>
        <end position="133"/>
    </location>
</feature>
<evidence type="ECO:0000313" key="3">
    <source>
        <dbReference type="Proteomes" id="UP001381693"/>
    </source>
</evidence>
<evidence type="ECO:0000256" key="1">
    <source>
        <dbReference type="SAM" id="MobiDB-lite"/>
    </source>
</evidence>
<dbReference type="AlphaFoldDB" id="A0AAN8WYZ0"/>